<dbReference type="Proteomes" id="UP001157017">
    <property type="component" value="Unassembled WGS sequence"/>
</dbReference>
<accession>A0ABQ6JPZ6</accession>
<dbReference type="EMBL" id="BSUZ01000003">
    <property type="protein sequence ID" value="GMA89463.1"/>
    <property type="molecule type" value="Genomic_DNA"/>
</dbReference>
<sequence>MSVTNATWATQPTVDTSATYSSSATFSHGYEPGCSNDYGTLDVKKIVAGWASGALTNYGIEPARVGD</sequence>
<organism evidence="1 2">
    <name type="scientific">Angustibacter aerolatus</name>
    <dbReference type="NCBI Taxonomy" id="1162965"/>
    <lineage>
        <taxon>Bacteria</taxon>
        <taxon>Bacillati</taxon>
        <taxon>Actinomycetota</taxon>
        <taxon>Actinomycetes</taxon>
        <taxon>Kineosporiales</taxon>
        <taxon>Kineosporiaceae</taxon>
    </lineage>
</organism>
<name>A0ABQ6JPZ6_9ACTN</name>
<protein>
    <submittedName>
        <fullName evidence="1">Uncharacterized protein</fullName>
    </submittedName>
</protein>
<evidence type="ECO:0000313" key="2">
    <source>
        <dbReference type="Proteomes" id="UP001157017"/>
    </source>
</evidence>
<proteinExistence type="predicted"/>
<gene>
    <name evidence="1" type="ORF">GCM10025868_47130</name>
</gene>
<evidence type="ECO:0000313" key="1">
    <source>
        <dbReference type="EMBL" id="GMA89463.1"/>
    </source>
</evidence>
<comment type="caution">
    <text evidence="1">The sequence shown here is derived from an EMBL/GenBank/DDBJ whole genome shotgun (WGS) entry which is preliminary data.</text>
</comment>
<reference evidence="2" key="1">
    <citation type="journal article" date="2019" name="Int. J. Syst. Evol. Microbiol.">
        <title>The Global Catalogue of Microorganisms (GCM) 10K type strain sequencing project: providing services to taxonomists for standard genome sequencing and annotation.</title>
        <authorList>
            <consortium name="The Broad Institute Genomics Platform"/>
            <consortium name="The Broad Institute Genome Sequencing Center for Infectious Disease"/>
            <person name="Wu L."/>
            <person name="Ma J."/>
        </authorList>
    </citation>
    <scope>NUCLEOTIDE SEQUENCE [LARGE SCALE GENOMIC DNA]</scope>
    <source>
        <strain evidence="2">NBRC 108730</strain>
    </source>
</reference>
<keyword evidence="2" id="KW-1185">Reference proteome</keyword>